<dbReference type="RefSeq" id="WP_254155024.1">
    <property type="nucleotide sequence ID" value="NZ_JAHESD010000045.1"/>
</dbReference>
<dbReference type="InterPro" id="IPR019619">
    <property type="entry name" value="DUF2490"/>
</dbReference>
<feature type="signal peptide" evidence="1">
    <location>
        <begin position="1"/>
        <end position="25"/>
    </location>
</feature>
<evidence type="ECO:0000313" key="2">
    <source>
        <dbReference type="EMBL" id="MBT1705067.1"/>
    </source>
</evidence>
<sequence>MIQRIFKCAVVALLVLFMSVYTAKAQDARANTSNNNGWLMYFGNHKFTNRLGLHAEVQLRRYEFLSDDQQLLLRTGLDYYLKDNSRFTIGYAFVETHPYGEFAVANAFPEHRIWEQYTTSQTIGKVKLAHRYRLEQRLIGNAATGEFSNGRYENRFRYMAKATINLTKWEKPLFLAVYDEIFINFGKDVGYNIFDQNRLYGALGLTLSSSLKLEVGYLYQVVQQRSLQLNPSVRHRIENNHTLQLGVFHTLSFVNN</sequence>
<keyword evidence="3" id="KW-1185">Reference proteome</keyword>
<comment type="caution">
    <text evidence="2">The sequence shown here is derived from an EMBL/GenBank/DDBJ whole genome shotgun (WGS) entry which is preliminary data.</text>
</comment>
<reference evidence="2 3" key="1">
    <citation type="submission" date="2021-05" db="EMBL/GenBank/DDBJ databases">
        <title>A Polyphasic approach of four new species of the genus Ohtaekwangia: Ohtaekwangia histidinii sp. nov., Ohtaekwangia cretensis sp. nov., Ohtaekwangia indiensis sp. nov., Ohtaekwangia reichenbachii sp. nov. from diverse environment.</title>
        <authorList>
            <person name="Octaviana S."/>
        </authorList>
    </citation>
    <scope>NUCLEOTIDE SEQUENCE [LARGE SCALE GENOMIC DNA]</scope>
    <source>
        <strain evidence="2 3">PWU20</strain>
    </source>
</reference>
<accession>A0ABS5VW68</accession>
<dbReference type="Pfam" id="PF10677">
    <property type="entry name" value="DUF2490"/>
    <property type="match status" value="1"/>
</dbReference>
<organism evidence="2 3">
    <name type="scientific">Chryseosolibacter indicus</name>
    <dbReference type="NCBI Taxonomy" id="2782351"/>
    <lineage>
        <taxon>Bacteria</taxon>
        <taxon>Pseudomonadati</taxon>
        <taxon>Bacteroidota</taxon>
        <taxon>Cytophagia</taxon>
        <taxon>Cytophagales</taxon>
        <taxon>Chryseotaleaceae</taxon>
        <taxon>Chryseosolibacter</taxon>
    </lineage>
</organism>
<name>A0ABS5VW68_9BACT</name>
<protein>
    <submittedName>
        <fullName evidence="2">DUF2490 domain-containing protein</fullName>
    </submittedName>
</protein>
<dbReference type="EMBL" id="JAHESD010000045">
    <property type="protein sequence ID" value="MBT1705067.1"/>
    <property type="molecule type" value="Genomic_DNA"/>
</dbReference>
<dbReference type="Proteomes" id="UP000772618">
    <property type="component" value="Unassembled WGS sequence"/>
</dbReference>
<keyword evidence="1" id="KW-0732">Signal</keyword>
<feature type="chain" id="PRO_5045953941" evidence="1">
    <location>
        <begin position="26"/>
        <end position="256"/>
    </location>
</feature>
<evidence type="ECO:0000313" key="3">
    <source>
        <dbReference type="Proteomes" id="UP000772618"/>
    </source>
</evidence>
<gene>
    <name evidence="2" type="ORF">KK060_17370</name>
</gene>
<evidence type="ECO:0000256" key="1">
    <source>
        <dbReference type="SAM" id="SignalP"/>
    </source>
</evidence>
<proteinExistence type="predicted"/>